<dbReference type="PROSITE" id="PS51078">
    <property type="entry name" value="ICLR_ED"/>
    <property type="match status" value="1"/>
</dbReference>
<keyword evidence="1" id="KW-0805">Transcription regulation</keyword>
<keyword evidence="7" id="KW-1185">Reference proteome</keyword>
<evidence type="ECO:0000256" key="3">
    <source>
        <dbReference type="ARBA" id="ARBA00023163"/>
    </source>
</evidence>
<keyword evidence="2" id="KW-0238">DNA-binding</keyword>
<dbReference type="AlphaFoldDB" id="A0A1P8US95"/>
<dbReference type="Gene3D" id="1.10.10.10">
    <property type="entry name" value="Winged helix-like DNA-binding domain superfamily/Winged helix DNA-binding domain"/>
    <property type="match status" value="1"/>
</dbReference>
<dbReference type="Proteomes" id="UP000187059">
    <property type="component" value="Chromosome"/>
</dbReference>
<dbReference type="SUPFAM" id="SSF46785">
    <property type="entry name" value="Winged helix' DNA-binding domain"/>
    <property type="match status" value="1"/>
</dbReference>
<dbReference type="InterPro" id="IPR036390">
    <property type="entry name" value="WH_DNA-bd_sf"/>
</dbReference>
<dbReference type="FunFam" id="1.10.10.10:FF:000056">
    <property type="entry name" value="IclR family transcriptional regulator"/>
    <property type="match status" value="1"/>
</dbReference>
<dbReference type="GO" id="GO:0003700">
    <property type="term" value="F:DNA-binding transcription factor activity"/>
    <property type="evidence" value="ECO:0007669"/>
    <property type="project" value="TreeGrafter"/>
</dbReference>
<sequence>MNSAPKLKTKGVEAVDKALRILSLFDSRSPTLSLGEISERSGLVKSSALRLLISLQNAGYITMTTDKRYAVGVEAFRIGQVYQHSLRLEEVIRPVLEDLVRKTGESGSFFRREGNMRVCLFRADTHQPLREHVAEGDAVEIGKGAAGHVFMTYGALAGDVPAGADDLARLPDVSIGERGPGIAGMSAPIFAVGQGMIGALSLSGPSLRLTEERITEMKPHVLAAAATICTRLGSPFYDAAGGGEAQ</sequence>
<dbReference type="PANTHER" id="PTHR30136">
    <property type="entry name" value="HELIX-TURN-HELIX TRANSCRIPTIONAL REGULATOR, ICLR FAMILY"/>
    <property type="match status" value="1"/>
</dbReference>
<evidence type="ECO:0000313" key="6">
    <source>
        <dbReference type="EMBL" id="APZ52206.1"/>
    </source>
</evidence>
<evidence type="ECO:0000256" key="1">
    <source>
        <dbReference type="ARBA" id="ARBA00023015"/>
    </source>
</evidence>
<dbReference type="OrthoDB" id="9807558at2"/>
<organism evidence="6 7">
    <name type="scientific">Salipiger abyssi</name>
    <dbReference type="NCBI Taxonomy" id="1250539"/>
    <lineage>
        <taxon>Bacteria</taxon>
        <taxon>Pseudomonadati</taxon>
        <taxon>Pseudomonadota</taxon>
        <taxon>Alphaproteobacteria</taxon>
        <taxon>Rhodobacterales</taxon>
        <taxon>Roseobacteraceae</taxon>
        <taxon>Salipiger</taxon>
    </lineage>
</organism>
<dbReference type="Pfam" id="PF09339">
    <property type="entry name" value="HTH_IclR"/>
    <property type="match status" value="1"/>
</dbReference>
<dbReference type="RefSeq" id="WP_076697828.1">
    <property type="nucleotide sequence ID" value="NZ_CP015093.1"/>
</dbReference>
<dbReference type="STRING" id="1250539.Ga0080574_TMP1872"/>
<dbReference type="InterPro" id="IPR050707">
    <property type="entry name" value="HTH_MetabolicPath_Reg"/>
</dbReference>
<dbReference type="InterPro" id="IPR029016">
    <property type="entry name" value="GAF-like_dom_sf"/>
</dbReference>
<protein>
    <submittedName>
        <fullName evidence="6">Transcriptional regulator</fullName>
    </submittedName>
</protein>
<evidence type="ECO:0000256" key="2">
    <source>
        <dbReference type="ARBA" id="ARBA00023125"/>
    </source>
</evidence>
<dbReference type="PANTHER" id="PTHR30136:SF39">
    <property type="entry name" value="TRANSCRIPTIONAL REGULATORY PROTEIN"/>
    <property type="match status" value="1"/>
</dbReference>
<dbReference type="GO" id="GO:0003677">
    <property type="term" value="F:DNA binding"/>
    <property type="evidence" value="ECO:0007669"/>
    <property type="project" value="UniProtKB-KW"/>
</dbReference>
<accession>A0A1P8US95</accession>
<evidence type="ECO:0000313" key="7">
    <source>
        <dbReference type="Proteomes" id="UP000187059"/>
    </source>
</evidence>
<dbReference type="Pfam" id="PF01614">
    <property type="entry name" value="IclR_C"/>
    <property type="match status" value="1"/>
</dbReference>
<dbReference type="SMART" id="SM00346">
    <property type="entry name" value="HTH_ICLR"/>
    <property type="match status" value="1"/>
</dbReference>
<evidence type="ECO:0000259" key="5">
    <source>
        <dbReference type="PROSITE" id="PS51078"/>
    </source>
</evidence>
<dbReference type="PROSITE" id="PS51077">
    <property type="entry name" value="HTH_ICLR"/>
    <property type="match status" value="1"/>
</dbReference>
<feature type="domain" description="HTH iclR-type" evidence="4">
    <location>
        <begin position="12"/>
        <end position="73"/>
    </location>
</feature>
<name>A0A1P8US95_9RHOB</name>
<dbReference type="InterPro" id="IPR014757">
    <property type="entry name" value="Tscrpt_reg_IclR_C"/>
</dbReference>
<dbReference type="EMBL" id="CP015093">
    <property type="protein sequence ID" value="APZ52206.1"/>
    <property type="molecule type" value="Genomic_DNA"/>
</dbReference>
<dbReference type="SUPFAM" id="SSF55781">
    <property type="entry name" value="GAF domain-like"/>
    <property type="match status" value="1"/>
</dbReference>
<feature type="domain" description="IclR-ED" evidence="5">
    <location>
        <begin position="74"/>
        <end position="234"/>
    </location>
</feature>
<dbReference type="InterPro" id="IPR036388">
    <property type="entry name" value="WH-like_DNA-bd_sf"/>
</dbReference>
<keyword evidence="3" id="KW-0804">Transcription</keyword>
<dbReference type="Gene3D" id="3.30.450.40">
    <property type="match status" value="2"/>
</dbReference>
<dbReference type="GO" id="GO:0045892">
    <property type="term" value="P:negative regulation of DNA-templated transcription"/>
    <property type="evidence" value="ECO:0007669"/>
    <property type="project" value="TreeGrafter"/>
</dbReference>
<dbReference type="InterPro" id="IPR005471">
    <property type="entry name" value="Tscrpt_reg_IclR_N"/>
</dbReference>
<dbReference type="KEGG" id="paby:Ga0080574_TMP1872"/>
<gene>
    <name evidence="6" type="ORF">Ga0080574_TMP1872</name>
</gene>
<proteinExistence type="predicted"/>
<evidence type="ECO:0000259" key="4">
    <source>
        <dbReference type="PROSITE" id="PS51077"/>
    </source>
</evidence>
<reference evidence="6 7" key="1">
    <citation type="submission" date="2016-04" db="EMBL/GenBank/DDBJ databases">
        <title>Deep-sea bacteria in the southern Pacific.</title>
        <authorList>
            <person name="Tang K."/>
        </authorList>
    </citation>
    <scope>NUCLEOTIDE SEQUENCE [LARGE SCALE GENOMIC DNA]</scope>
    <source>
        <strain evidence="6 7">JLT2014</strain>
    </source>
</reference>